<evidence type="ECO:0000313" key="3">
    <source>
        <dbReference type="Proteomes" id="UP001369815"/>
    </source>
</evidence>
<dbReference type="PANTHER" id="PTHR38166:SF1">
    <property type="entry name" value="C2H2-TYPE DOMAIN-CONTAINING PROTEIN"/>
    <property type="match status" value="1"/>
</dbReference>
<feature type="region of interest" description="Disordered" evidence="1">
    <location>
        <begin position="129"/>
        <end position="151"/>
    </location>
</feature>
<evidence type="ECO:0000256" key="1">
    <source>
        <dbReference type="SAM" id="MobiDB-lite"/>
    </source>
</evidence>
<dbReference type="AlphaFoldDB" id="A0AAX6MH85"/>
<dbReference type="EMBL" id="JBANMG010000006">
    <property type="protein sequence ID" value="KAK6951989.1"/>
    <property type="molecule type" value="Genomic_DNA"/>
</dbReference>
<proteinExistence type="predicted"/>
<evidence type="ECO:0000313" key="2">
    <source>
        <dbReference type="EMBL" id="KAK6951989.1"/>
    </source>
</evidence>
<dbReference type="Proteomes" id="UP001369815">
    <property type="component" value="Unassembled WGS sequence"/>
</dbReference>
<sequence length="431" mass="50200">MKVYRNQQDSIGEFDAIGRDCLIEQTQTQVGEGQQGNNLLPIYDMFTLGSDIGELDNKFMPALEFRPSPSPCSEASLEYNPTRCRDLLQDQLFSLPDWWMGLDYSSKLLPNPQSRLRSQCFSQHIRTSNETVNTGVRPSSVDREDSTPLPSIEAKTDDYLGLWNKQSIGKVLELEDTENQSTRNWSKTARKHEDQISLAPTAQCPWALNLGKYPNREESWIKQDVSSNSGSRRPRDKWLSCPWYKKDPLKYSGCAKYKLLRIKDVKQHINRRHMKPSVYCDICFEVFPRDAERISHIRKRSCTRKVNSELDGLSEKQRRKLNQNANHGKNDVERWYCMWDTIFPGERKPPSPYLSSGRQELLPLLRSFWNKKRQQIIRKVLQESQRELEPETIQKIMDAIFDRFEAEPSHQECNTNKHFGDESSEASDSKR</sequence>
<accession>A0AAX6MH85</accession>
<name>A0AAX6MH85_9PEZI</name>
<comment type="caution">
    <text evidence="2">The sequence shown here is derived from an EMBL/GenBank/DDBJ whole genome shotgun (WGS) entry which is preliminary data.</text>
</comment>
<keyword evidence="3" id="KW-1185">Reference proteome</keyword>
<gene>
    <name evidence="2" type="ORF">Daesc_006515</name>
</gene>
<reference evidence="2 3" key="1">
    <citation type="journal article" date="2024" name="Front Chem Biol">
        <title>Unveiling the potential of Daldinia eschscholtzii MFLUCC 19-0629 through bioactivity and bioinformatics studies for enhanced sustainable agriculture production.</title>
        <authorList>
            <person name="Brooks S."/>
            <person name="Weaver J.A."/>
            <person name="Klomchit A."/>
            <person name="Alharthi S.A."/>
            <person name="Onlamun T."/>
            <person name="Nurani R."/>
            <person name="Vong T.K."/>
            <person name="Alberti F."/>
            <person name="Greco C."/>
        </authorList>
    </citation>
    <scope>NUCLEOTIDE SEQUENCE [LARGE SCALE GENOMIC DNA]</scope>
    <source>
        <strain evidence="2">MFLUCC 19-0629</strain>
    </source>
</reference>
<organism evidence="2 3">
    <name type="scientific">Daldinia eschscholtzii</name>
    <dbReference type="NCBI Taxonomy" id="292717"/>
    <lineage>
        <taxon>Eukaryota</taxon>
        <taxon>Fungi</taxon>
        <taxon>Dikarya</taxon>
        <taxon>Ascomycota</taxon>
        <taxon>Pezizomycotina</taxon>
        <taxon>Sordariomycetes</taxon>
        <taxon>Xylariomycetidae</taxon>
        <taxon>Xylariales</taxon>
        <taxon>Hypoxylaceae</taxon>
        <taxon>Daldinia</taxon>
    </lineage>
</organism>
<evidence type="ECO:0008006" key="4">
    <source>
        <dbReference type="Google" id="ProtNLM"/>
    </source>
</evidence>
<protein>
    <recommendedName>
        <fullName evidence="4">C2H2-type domain-containing protein</fullName>
    </recommendedName>
</protein>
<dbReference type="PANTHER" id="PTHR38166">
    <property type="entry name" value="C2H2-TYPE DOMAIN-CONTAINING PROTEIN-RELATED"/>
    <property type="match status" value="1"/>
</dbReference>
<feature type="region of interest" description="Disordered" evidence="1">
    <location>
        <begin position="405"/>
        <end position="431"/>
    </location>
</feature>